<comment type="caution">
    <text evidence="1">The sequence shown here is derived from an EMBL/GenBank/DDBJ whole genome shotgun (WGS) entry which is preliminary data.</text>
</comment>
<protein>
    <submittedName>
        <fullName evidence="1">Uncharacterized protein</fullName>
    </submittedName>
</protein>
<evidence type="ECO:0000313" key="2">
    <source>
        <dbReference type="Proteomes" id="UP000231196"/>
    </source>
</evidence>
<dbReference type="Proteomes" id="UP000231196">
    <property type="component" value="Unassembled WGS sequence"/>
</dbReference>
<reference evidence="2" key="1">
    <citation type="submission" date="2017-09" db="EMBL/GenBank/DDBJ databases">
        <title>Depth-based differentiation of microbial function through sediment-hosted aquifers and enrichment of novel symbionts in the deep terrestrial subsurface.</title>
        <authorList>
            <person name="Probst A.J."/>
            <person name="Ladd B."/>
            <person name="Jarett J.K."/>
            <person name="Geller-Mcgrath D.E."/>
            <person name="Sieber C.M.K."/>
            <person name="Emerson J.B."/>
            <person name="Anantharaman K."/>
            <person name="Thomas B.C."/>
            <person name="Malmstrom R."/>
            <person name="Stieglmeier M."/>
            <person name="Klingl A."/>
            <person name="Woyke T."/>
            <person name="Ryan C.M."/>
            <person name="Banfield J.F."/>
        </authorList>
    </citation>
    <scope>NUCLEOTIDE SEQUENCE [LARGE SCALE GENOMIC DNA]</scope>
</reference>
<proteinExistence type="predicted"/>
<accession>A0A2M8BY09</accession>
<name>A0A2M8BY09_9BACT</name>
<dbReference type="AlphaFoldDB" id="A0A2M8BY09"/>
<organism evidence="1 2">
    <name type="scientific">Candidatus Collierbacteria bacterium CG_4_9_14_3_um_filter_43_16</name>
    <dbReference type="NCBI Taxonomy" id="1974532"/>
    <lineage>
        <taxon>Bacteria</taxon>
        <taxon>Candidatus Collieribacteriota</taxon>
    </lineage>
</organism>
<dbReference type="EMBL" id="PFUC01000012">
    <property type="protein sequence ID" value="PJB48740.1"/>
    <property type="molecule type" value="Genomic_DNA"/>
</dbReference>
<evidence type="ECO:0000313" key="1">
    <source>
        <dbReference type="EMBL" id="PJB48740.1"/>
    </source>
</evidence>
<sequence length="103" mass="12346">MAKIAFKQDYEKRQKENRKCSEDLMMRDLEVWNGTKYVAWKDYDFDSEFNKFSLPSNKGYEQLVIILNKQGKNDEAIKLCREAKEHGWAGDWDKRIARYSKNN</sequence>
<gene>
    <name evidence="1" type="ORF">CO104_00630</name>
</gene>